<evidence type="ECO:0000313" key="1">
    <source>
        <dbReference type="EMBL" id="KAL3598246.1"/>
    </source>
</evidence>
<name>A0ACC4CKK3_POPAL</name>
<organism evidence="1 2">
    <name type="scientific">Populus alba</name>
    <name type="common">White poplar</name>
    <dbReference type="NCBI Taxonomy" id="43335"/>
    <lineage>
        <taxon>Eukaryota</taxon>
        <taxon>Viridiplantae</taxon>
        <taxon>Streptophyta</taxon>
        <taxon>Embryophyta</taxon>
        <taxon>Tracheophyta</taxon>
        <taxon>Spermatophyta</taxon>
        <taxon>Magnoliopsida</taxon>
        <taxon>eudicotyledons</taxon>
        <taxon>Gunneridae</taxon>
        <taxon>Pentapetalae</taxon>
        <taxon>rosids</taxon>
        <taxon>fabids</taxon>
        <taxon>Malpighiales</taxon>
        <taxon>Salicaceae</taxon>
        <taxon>Saliceae</taxon>
        <taxon>Populus</taxon>
    </lineage>
</organism>
<sequence length="103" mass="11603">MILRRRKRKVKVFTPTGSLKQAMAEEVEDYSGSLDSSIRQGNARYTHLRDVPVPEKTGKDDEVQEMLNAGQVLGFRSADDLAVLTADIAKQLDREIGDWARNQ</sequence>
<dbReference type="EMBL" id="RCHU02000003">
    <property type="protein sequence ID" value="KAL3598246.1"/>
    <property type="molecule type" value="Genomic_DNA"/>
</dbReference>
<protein>
    <submittedName>
        <fullName evidence="1">Uncharacterized protein</fullName>
    </submittedName>
</protein>
<proteinExistence type="predicted"/>
<keyword evidence="2" id="KW-1185">Reference proteome</keyword>
<reference evidence="1 2" key="1">
    <citation type="journal article" date="2024" name="Plant Biotechnol. J.">
        <title>Genome and CRISPR/Cas9 system of a widespread forest tree (Populus alba) in the world.</title>
        <authorList>
            <person name="Liu Y.J."/>
            <person name="Jiang P.F."/>
            <person name="Han X.M."/>
            <person name="Li X.Y."/>
            <person name="Wang H.M."/>
            <person name="Wang Y.J."/>
            <person name="Wang X.X."/>
            <person name="Zeng Q.Y."/>
        </authorList>
    </citation>
    <scope>NUCLEOTIDE SEQUENCE [LARGE SCALE GENOMIC DNA]</scope>
    <source>
        <strain evidence="2">cv. PAL-ZL1</strain>
    </source>
</reference>
<dbReference type="Proteomes" id="UP000309997">
    <property type="component" value="Unassembled WGS sequence"/>
</dbReference>
<accession>A0ACC4CKK3</accession>
<comment type="caution">
    <text evidence="1">The sequence shown here is derived from an EMBL/GenBank/DDBJ whole genome shotgun (WGS) entry which is preliminary data.</text>
</comment>
<evidence type="ECO:0000313" key="2">
    <source>
        <dbReference type="Proteomes" id="UP000309997"/>
    </source>
</evidence>
<gene>
    <name evidence="1" type="ORF">D5086_006164</name>
</gene>